<feature type="domain" description="O-methyltransferase C-terminal" evidence="4">
    <location>
        <begin position="1"/>
        <end position="62"/>
    </location>
</feature>
<keyword evidence="3" id="KW-0949">S-adenosyl-L-methionine</keyword>
<keyword evidence="6" id="KW-1185">Reference proteome</keyword>
<dbReference type="EMBL" id="JBJXBP010000005">
    <property type="protein sequence ID" value="KAL3830879.1"/>
    <property type="molecule type" value="Genomic_DNA"/>
</dbReference>
<evidence type="ECO:0000256" key="3">
    <source>
        <dbReference type="ARBA" id="ARBA00022691"/>
    </source>
</evidence>
<sequence>MVDVGGGTGGMAKVMVEACPGLKCVVLELAHVIDGLKGDEKLSFVVGDMFVSIPRADAVFLKV</sequence>
<dbReference type="GO" id="GO:0008168">
    <property type="term" value="F:methyltransferase activity"/>
    <property type="evidence" value="ECO:0007669"/>
    <property type="project" value="UniProtKB-KW"/>
</dbReference>
<evidence type="ECO:0000313" key="5">
    <source>
        <dbReference type="EMBL" id="KAL3830879.1"/>
    </source>
</evidence>
<evidence type="ECO:0000256" key="2">
    <source>
        <dbReference type="ARBA" id="ARBA00022679"/>
    </source>
</evidence>
<dbReference type="GO" id="GO:0032259">
    <property type="term" value="P:methylation"/>
    <property type="evidence" value="ECO:0007669"/>
    <property type="project" value="UniProtKB-KW"/>
</dbReference>
<dbReference type="Proteomes" id="UP001634393">
    <property type="component" value="Unassembled WGS sequence"/>
</dbReference>
<keyword evidence="1" id="KW-0489">Methyltransferase</keyword>
<dbReference type="PANTHER" id="PTHR11746">
    <property type="entry name" value="O-METHYLTRANSFERASE"/>
    <property type="match status" value="1"/>
</dbReference>
<comment type="caution">
    <text evidence="5">The sequence shown here is derived from an EMBL/GenBank/DDBJ whole genome shotgun (WGS) entry which is preliminary data.</text>
</comment>
<dbReference type="Gene3D" id="3.40.50.150">
    <property type="entry name" value="Vaccinia Virus protein VP39"/>
    <property type="match status" value="1"/>
</dbReference>
<dbReference type="Pfam" id="PF00891">
    <property type="entry name" value="Methyltransf_2"/>
    <property type="match status" value="1"/>
</dbReference>
<accession>A0ABD3T1W0</accession>
<name>A0ABD3T1W0_9LAMI</name>
<dbReference type="AlphaFoldDB" id="A0ABD3T1W0"/>
<dbReference type="InterPro" id="IPR016461">
    <property type="entry name" value="COMT-like"/>
</dbReference>
<dbReference type="InterPro" id="IPR001077">
    <property type="entry name" value="COMT_C"/>
</dbReference>
<dbReference type="InterPro" id="IPR029063">
    <property type="entry name" value="SAM-dependent_MTases_sf"/>
</dbReference>
<organism evidence="5 6">
    <name type="scientific">Penstemon smallii</name>
    <dbReference type="NCBI Taxonomy" id="265156"/>
    <lineage>
        <taxon>Eukaryota</taxon>
        <taxon>Viridiplantae</taxon>
        <taxon>Streptophyta</taxon>
        <taxon>Embryophyta</taxon>
        <taxon>Tracheophyta</taxon>
        <taxon>Spermatophyta</taxon>
        <taxon>Magnoliopsida</taxon>
        <taxon>eudicotyledons</taxon>
        <taxon>Gunneridae</taxon>
        <taxon>Pentapetalae</taxon>
        <taxon>asterids</taxon>
        <taxon>lamiids</taxon>
        <taxon>Lamiales</taxon>
        <taxon>Plantaginaceae</taxon>
        <taxon>Cheloneae</taxon>
        <taxon>Penstemon</taxon>
    </lineage>
</organism>
<evidence type="ECO:0000313" key="6">
    <source>
        <dbReference type="Proteomes" id="UP001634393"/>
    </source>
</evidence>
<dbReference type="PROSITE" id="PS51683">
    <property type="entry name" value="SAM_OMT_II"/>
    <property type="match status" value="1"/>
</dbReference>
<evidence type="ECO:0000259" key="4">
    <source>
        <dbReference type="Pfam" id="PF00891"/>
    </source>
</evidence>
<keyword evidence="2" id="KW-0808">Transferase</keyword>
<protein>
    <recommendedName>
        <fullName evidence="4">O-methyltransferase C-terminal domain-containing protein</fullName>
    </recommendedName>
</protein>
<gene>
    <name evidence="5" type="ORF">ACJIZ3_019681</name>
</gene>
<dbReference type="SUPFAM" id="SSF53335">
    <property type="entry name" value="S-adenosyl-L-methionine-dependent methyltransferases"/>
    <property type="match status" value="1"/>
</dbReference>
<evidence type="ECO:0000256" key="1">
    <source>
        <dbReference type="ARBA" id="ARBA00022603"/>
    </source>
</evidence>
<reference evidence="5 6" key="1">
    <citation type="submission" date="2024-12" db="EMBL/GenBank/DDBJ databases">
        <title>The unique morphological basis and parallel evolutionary history of personate flowers in Penstemon.</title>
        <authorList>
            <person name="Depatie T.H."/>
            <person name="Wessinger C.A."/>
        </authorList>
    </citation>
    <scope>NUCLEOTIDE SEQUENCE [LARGE SCALE GENOMIC DNA]</scope>
    <source>
        <strain evidence="5">WTNN_2</strain>
        <tissue evidence="5">Leaf</tissue>
    </source>
</reference>
<proteinExistence type="predicted"/>